<name>A0ABN9HS70_9NEOB</name>
<keyword evidence="2" id="KW-1185">Reference proteome</keyword>
<comment type="caution">
    <text evidence="1">The sequence shown here is derived from an EMBL/GenBank/DDBJ whole genome shotgun (WGS) entry which is preliminary data.</text>
</comment>
<protein>
    <submittedName>
        <fullName evidence="1">Uncharacterized protein</fullName>
    </submittedName>
</protein>
<accession>A0ABN9HS70</accession>
<sequence length="50" mass="5415">MPVPNSEVIFGLKHGNSHDCSSIIASIHCISRQVWKLWPVLKCVLGAGAD</sequence>
<evidence type="ECO:0000313" key="2">
    <source>
        <dbReference type="Proteomes" id="UP001162483"/>
    </source>
</evidence>
<gene>
    <name evidence="1" type="ORF">SPARVUS_LOCUS16731838</name>
</gene>
<evidence type="ECO:0000313" key="1">
    <source>
        <dbReference type="EMBL" id="CAI9624641.1"/>
    </source>
</evidence>
<reference evidence="1" key="1">
    <citation type="submission" date="2023-05" db="EMBL/GenBank/DDBJ databases">
        <authorList>
            <person name="Stuckert A."/>
        </authorList>
    </citation>
    <scope>NUCLEOTIDE SEQUENCE</scope>
</reference>
<dbReference type="EMBL" id="CATNWA010021964">
    <property type="protein sequence ID" value="CAI9624641.1"/>
    <property type="molecule type" value="Genomic_DNA"/>
</dbReference>
<dbReference type="Proteomes" id="UP001162483">
    <property type="component" value="Unassembled WGS sequence"/>
</dbReference>
<organism evidence="1 2">
    <name type="scientific">Staurois parvus</name>
    <dbReference type="NCBI Taxonomy" id="386267"/>
    <lineage>
        <taxon>Eukaryota</taxon>
        <taxon>Metazoa</taxon>
        <taxon>Chordata</taxon>
        <taxon>Craniata</taxon>
        <taxon>Vertebrata</taxon>
        <taxon>Euteleostomi</taxon>
        <taxon>Amphibia</taxon>
        <taxon>Batrachia</taxon>
        <taxon>Anura</taxon>
        <taxon>Neobatrachia</taxon>
        <taxon>Ranoidea</taxon>
        <taxon>Ranidae</taxon>
        <taxon>Staurois</taxon>
    </lineage>
</organism>
<proteinExistence type="predicted"/>